<keyword evidence="2 5" id="KW-0812">Transmembrane</keyword>
<evidence type="ECO:0000259" key="6">
    <source>
        <dbReference type="SMART" id="SM00752"/>
    </source>
</evidence>
<evidence type="ECO:0000256" key="4">
    <source>
        <dbReference type="ARBA" id="ARBA00023136"/>
    </source>
</evidence>
<name>L8JTZ3_9BACT</name>
<feature type="domain" description="HTTM-like" evidence="6">
    <location>
        <begin position="6"/>
        <end position="276"/>
    </location>
</feature>
<evidence type="ECO:0000256" key="2">
    <source>
        <dbReference type="ARBA" id="ARBA00022692"/>
    </source>
</evidence>
<organism evidence="7 8">
    <name type="scientific">Fulvivirga imtechensis AK7</name>
    <dbReference type="NCBI Taxonomy" id="1237149"/>
    <lineage>
        <taxon>Bacteria</taxon>
        <taxon>Pseudomonadati</taxon>
        <taxon>Bacteroidota</taxon>
        <taxon>Cytophagia</taxon>
        <taxon>Cytophagales</taxon>
        <taxon>Fulvivirgaceae</taxon>
        <taxon>Fulvivirga</taxon>
    </lineage>
</organism>
<dbReference type="SMART" id="SM00752">
    <property type="entry name" value="HTTM"/>
    <property type="match status" value="1"/>
</dbReference>
<accession>L8JTZ3</accession>
<evidence type="ECO:0000256" key="1">
    <source>
        <dbReference type="ARBA" id="ARBA00004127"/>
    </source>
</evidence>
<sequence>MNIFNIKEVHTNVYGIARSLLAISLLITLLFTDNTRNFPIELFSDSYDTLSWNYFVVLGHENLSISIILACIILVWVVSGYLPQLSCFLHTWLAISYFDMALVIEGGDQIAQILSLLIIPVAITDRRLNHWQSNHYFRYKMPFFFKYFAFSSLVIAQVQMAIVYFFACVDKFKVDAWKDGSAFYYWFNHNPFGAPDFIHGLFGGLVLDPIVGRLITWSVLVLEAVLFAALFMDYKKKRTLLIMALSFHFTIILVHGLTSFFFAMAAGLIVYLYPVDKNIKVKGFSIYSTWAKAKSKIAQLPKIELPIFSRYK</sequence>
<feature type="transmembrane region" description="Helical" evidence="5">
    <location>
        <begin position="12"/>
        <end position="32"/>
    </location>
</feature>
<evidence type="ECO:0000313" key="7">
    <source>
        <dbReference type="EMBL" id="ELR72481.1"/>
    </source>
</evidence>
<comment type="subcellular location">
    <subcellularLocation>
        <location evidence="1">Endomembrane system</location>
        <topology evidence="1">Multi-pass membrane protein</topology>
    </subcellularLocation>
</comment>
<feature type="transmembrane region" description="Helical" evidence="5">
    <location>
        <begin position="52"/>
        <end position="78"/>
    </location>
</feature>
<keyword evidence="8" id="KW-1185">Reference proteome</keyword>
<dbReference type="STRING" id="1237149.C900_01476"/>
<feature type="transmembrane region" description="Helical" evidence="5">
    <location>
        <begin position="147"/>
        <end position="167"/>
    </location>
</feature>
<dbReference type="EMBL" id="AMZN01000021">
    <property type="protein sequence ID" value="ELR72481.1"/>
    <property type="molecule type" value="Genomic_DNA"/>
</dbReference>
<gene>
    <name evidence="7" type="ORF">C900_01476</name>
</gene>
<proteinExistence type="predicted"/>
<comment type="caution">
    <text evidence="7">The sequence shown here is derived from an EMBL/GenBank/DDBJ whole genome shotgun (WGS) entry which is preliminary data.</text>
</comment>
<dbReference type="eggNOG" id="ENOG502ZGQB">
    <property type="taxonomic scope" value="Bacteria"/>
</dbReference>
<keyword evidence="4 5" id="KW-0472">Membrane</keyword>
<dbReference type="NCBIfam" id="TIGR04033">
    <property type="entry name" value="export_SdpB"/>
    <property type="match status" value="1"/>
</dbReference>
<dbReference type="AlphaFoldDB" id="L8JTZ3"/>
<dbReference type="PANTHER" id="PTHR39535:SF2">
    <property type="entry name" value="HTTM DOMAIN-CONTAINING PROTEIN"/>
    <property type="match status" value="1"/>
</dbReference>
<dbReference type="InterPro" id="IPR011020">
    <property type="entry name" value="HTTM-like"/>
</dbReference>
<reference evidence="7 8" key="1">
    <citation type="submission" date="2012-12" db="EMBL/GenBank/DDBJ databases">
        <title>Genome assembly of Fulvivirga imtechensis AK7.</title>
        <authorList>
            <person name="Nupur N."/>
            <person name="Khatri I."/>
            <person name="Kumar R."/>
            <person name="Subramanian S."/>
            <person name="Pinnaka A."/>
        </authorList>
    </citation>
    <scope>NUCLEOTIDE SEQUENCE [LARGE SCALE GENOMIC DNA]</scope>
    <source>
        <strain evidence="7 8">AK7</strain>
    </source>
</reference>
<dbReference type="GO" id="GO:0012505">
    <property type="term" value="C:endomembrane system"/>
    <property type="evidence" value="ECO:0007669"/>
    <property type="project" value="UniProtKB-SubCell"/>
</dbReference>
<dbReference type="InterPro" id="IPR052964">
    <property type="entry name" value="Sporulation_signal_mat"/>
</dbReference>
<evidence type="ECO:0000256" key="3">
    <source>
        <dbReference type="ARBA" id="ARBA00022989"/>
    </source>
</evidence>
<evidence type="ECO:0000256" key="5">
    <source>
        <dbReference type="SAM" id="Phobius"/>
    </source>
</evidence>
<dbReference type="RefSeq" id="WP_009578919.1">
    <property type="nucleotide sequence ID" value="NZ_AMZN01000021.1"/>
</dbReference>
<dbReference type="OrthoDB" id="128729at2"/>
<evidence type="ECO:0000313" key="8">
    <source>
        <dbReference type="Proteomes" id="UP000011135"/>
    </source>
</evidence>
<keyword evidence="3 5" id="KW-1133">Transmembrane helix</keyword>
<feature type="transmembrane region" description="Helical" evidence="5">
    <location>
        <begin position="244"/>
        <end position="273"/>
    </location>
</feature>
<dbReference type="InterPro" id="IPR023894">
    <property type="entry name" value="Sporulation_SdpB"/>
</dbReference>
<dbReference type="PANTHER" id="PTHR39535">
    <property type="entry name" value="SPORULATION-DELAYING PROTEIN SDPB"/>
    <property type="match status" value="1"/>
</dbReference>
<feature type="transmembrane region" description="Helical" evidence="5">
    <location>
        <begin position="210"/>
        <end position="232"/>
    </location>
</feature>
<feature type="transmembrane region" description="Helical" evidence="5">
    <location>
        <begin position="110"/>
        <end position="126"/>
    </location>
</feature>
<dbReference type="Proteomes" id="UP000011135">
    <property type="component" value="Unassembled WGS sequence"/>
</dbReference>
<protein>
    <recommendedName>
        <fullName evidence="6">HTTM-like domain-containing protein</fullName>
    </recommendedName>
</protein>